<dbReference type="AlphaFoldDB" id="A0A9P4YHI6"/>
<protein>
    <submittedName>
        <fullName evidence="1">Uncharacterized protein</fullName>
    </submittedName>
</protein>
<proteinExistence type="predicted"/>
<dbReference type="Proteomes" id="UP000749309">
    <property type="component" value="Unassembled WGS sequence"/>
</dbReference>
<evidence type="ECO:0000313" key="1">
    <source>
        <dbReference type="EMBL" id="KAF3894594.1"/>
    </source>
</evidence>
<evidence type="ECO:0000313" key="2">
    <source>
        <dbReference type="Proteomes" id="UP000749309"/>
    </source>
</evidence>
<organism evidence="1 2">
    <name type="scientific">Trichophyton interdigitale</name>
    <dbReference type="NCBI Taxonomy" id="101480"/>
    <lineage>
        <taxon>Eukaryota</taxon>
        <taxon>Fungi</taxon>
        <taxon>Dikarya</taxon>
        <taxon>Ascomycota</taxon>
        <taxon>Pezizomycotina</taxon>
        <taxon>Eurotiomycetes</taxon>
        <taxon>Eurotiomycetidae</taxon>
        <taxon>Onygenales</taxon>
        <taxon>Arthrodermataceae</taxon>
        <taxon>Trichophyton</taxon>
    </lineage>
</organism>
<comment type="caution">
    <text evidence="1">The sequence shown here is derived from an EMBL/GenBank/DDBJ whole genome shotgun (WGS) entry which is preliminary data.</text>
</comment>
<sequence length="76" mass="8846">MAKGHIPVASTVKCISNDRGRKKLMELDAEILRKLRSAVVKELDCQIMRDSDVRYLEYLPRMPEQIADDTTRRSRK</sequence>
<accession>A0A9P4YHI6</accession>
<dbReference type="EMBL" id="JAAQVJ010000110">
    <property type="protein sequence ID" value="KAF3894594.1"/>
    <property type="molecule type" value="Genomic_DNA"/>
</dbReference>
<name>A0A9P4YHI6_9EURO</name>
<reference evidence="1" key="1">
    <citation type="submission" date="2020-03" db="EMBL/GenBank/DDBJ databases">
        <title>Whole Genome Sequence of Trichophyton interdigitale from India.</title>
        <authorList>
            <person name="Kumar P."/>
        </authorList>
    </citation>
    <scope>NUCLEOTIDE SEQUENCE</scope>
    <source>
        <strain evidence="1">UCMS-IGIB-CI14</strain>
    </source>
</reference>
<gene>
    <name evidence="1" type="ORF">GY632_3685</name>
</gene>